<dbReference type="OrthoDB" id="5125216at2"/>
<gene>
    <name evidence="1" type="ORF">SAMN04489806_1219</name>
</gene>
<name>A0A1H4KMF0_9MICO</name>
<dbReference type="STRING" id="640635.SAMN04489806_1219"/>
<organism evidence="1 2">
    <name type="scientific">Paramicrobacterium humi</name>
    <dbReference type="NCBI Taxonomy" id="640635"/>
    <lineage>
        <taxon>Bacteria</taxon>
        <taxon>Bacillati</taxon>
        <taxon>Actinomycetota</taxon>
        <taxon>Actinomycetes</taxon>
        <taxon>Micrococcales</taxon>
        <taxon>Microbacteriaceae</taxon>
        <taxon>Paramicrobacterium</taxon>
    </lineage>
</organism>
<dbReference type="AlphaFoldDB" id="A0A1H4KMF0"/>
<evidence type="ECO:0008006" key="3">
    <source>
        <dbReference type="Google" id="ProtNLM"/>
    </source>
</evidence>
<evidence type="ECO:0000313" key="2">
    <source>
        <dbReference type="Proteomes" id="UP000199183"/>
    </source>
</evidence>
<dbReference type="Proteomes" id="UP000199183">
    <property type="component" value="Unassembled WGS sequence"/>
</dbReference>
<proteinExistence type="predicted"/>
<accession>A0A1H4KMF0</accession>
<dbReference type="RefSeq" id="WP_091181360.1">
    <property type="nucleotide sequence ID" value="NZ_FNRY01000001.1"/>
</dbReference>
<evidence type="ECO:0000313" key="1">
    <source>
        <dbReference type="EMBL" id="SEB59426.1"/>
    </source>
</evidence>
<dbReference type="PROSITE" id="PS51257">
    <property type="entry name" value="PROKAR_LIPOPROTEIN"/>
    <property type="match status" value="1"/>
</dbReference>
<dbReference type="EMBL" id="FNRY01000001">
    <property type="protein sequence ID" value="SEB59426.1"/>
    <property type="molecule type" value="Genomic_DNA"/>
</dbReference>
<sequence length="61" mass="6757">MRFRSLLFAAVVGGACYVLGTRAGRGQYRTMKRSVKAWTSPATKTAQKRVKKLAKQLKKVG</sequence>
<keyword evidence="2" id="KW-1185">Reference proteome</keyword>
<reference evidence="1 2" key="1">
    <citation type="submission" date="2016-10" db="EMBL/GenBank/DDBJ databases">
        <authorList>
            <person name="de Groot N.N."/>
        </authorList>
    </citation>
    <scope>NUCLEOTIDE SEQUENCE [LARGE SCALE GENOMIC DNA]</scope>
    <source>
        <strain evidence="1 2">DSM 21799</strain>
    </source>
</reference>
<protein>
    <recommendedName>
        <fullName evidence="3">YtxH domain-containing protein</fullName>
    </recommendedName>
</protein>